<dbReference type="PANTHER" id="PTHR34818">
    <property type="entry name" value="PROTEIN BLI-3"/>
    <property type="match status" value="1"/>
</dbReference>
<dbReference type="Proteomes" id="UP000182409">
    <property type="component" value="Unassembled WGS sequence"/>
</dbReference>
<dbReference type="SUPFAM" id="SSF50475">
    <property type="entry name" value="FMN-binding split barrel"/>
    <property type="match status" value="1"/>
</dbReference>
<dbReference type="InterPro" id="IPR012349">
    <property type="entry name" value="Split_barrel_FMN-bd"/>
</dbReference>
<gene>
    <name evidence="2" type="ORF">SAMN05443244_2730</name>
</gene>
<dbReference type="EMBL" id="FNSD01000001">
    <property type="protein sequence ID" value="SEC13128.1"/>
    <property type="molecule type" value="Genomic_DNA"/>
</dbReference>
<protein>
    <submittedName>
        <fullName evidence="2">General stress protein 26</fullName>
    </submittedName>
</protein>
<dbReference type="Gene3D" id="2.30.110.10">
    <property type="entry name" value="Electron Transport, Fmn-binding Protein, Chain A"/>
    <property type="match status" value="1"/>
</dbReference>
<reference evidence="2 3" key="1">
    <citation type="submission" date="2016-10" db="EMBL/GenBank/DDBJ databases">
        <authorList>
            <person name="de Groot N.N."/>
        </authorList>
    </citation>
    <scope>NUCLEOTIDE SEQUENCE [LARGE SCALE GENOMIC DNA]</scope>
    <source>
        <strain evidence="2 3">AB35.6</strain>
    </source>
</reference>
<feature type="domain" description="General stress protein FMN-binding split barrel" evidence="1">
    <location>
        <begin position="6"/>
        <end position="139"/>
    </location>
</feature>
<evidence type="ECO:0000313" key="2">
    <source>
        <dbReference type="EMBL" id="SEC13128.1"/>
    </source>
</evidence>
<name>A0A1H4Q0T8_9BACT</name>
<accession>A0A1H4Q0T8</accession>
<evidence type="ECO:0000259" key="1">
    <source>
        <dbReference type="Pfam" id="PF16242"/>
    </source>
</evidence>
<dbReference type="InterPro" id="IPR038725">
    <property type="entry name" value="YdaG_split_barrel_FMN-bd"/>
</dbReference>
<sequence length="144" mass="16175">MSEMSMQDLAKKIGDIDFTMLSTKTDGGAIAARPMSNNGDVEFDGDSWFFTWEESRMVQEIKADPKIGLSLQGKGHLLGKPPLFIAMEATAELIRDKAVFTKHWQAELERWFKQGVDTPGLVLIKAHAERITYWDGEEEGTVKI</sequence>
<evidence type="ECO:0000313" key="3">
    <source>
        <dbReference type="Proteomes" id="UP000182409"/>
    </source>
</evidence>
<organism evidence="2 3">
    <name type="scientific">Terriglobus roseus</name>
    <dbReference type="NCBI Taxonomy" id="392734"/>
    <lineage>
        <taxon>Bacteria</taxon>
        <taxon>Pseudomonadati</taxon>
        <taxon>Acidobacteriota</taxon>
        <taxon>Terriglobia</taxon>
        <taxon>Terriglobales</taxon>
        <taxon>Acidobacteriaceae</taxon>
        <taxon>Terriglobus</taxon>
    </lineage>
</organism>
<dbReference type="AlphaFoldDB" id="A0A1H4Q0T8"/>
<dbReference type="RefSeq" id="WP_074654540.1">
    <property type="nucleotide sequence ID" value="NZ_FNSD01000001.1"/>
</dbReference>
<dbReference type="Pfam" id="PF16242">
    <property type="entry name" value="Pyrid_ox_like"/>
    <property type="match status" value="1"/>
</dbReference>
<proteinExistence type="predicted"/>
<dbReference type="PANTHER" id="PTHR34818:SF1">
    <property type="entry name" value="PROTEIN BLI-3"/>
    <property type="match status" value="1"/>
</dbReference>
<dbReference type="OrthoDB" id="9795235at2"/>
<dbReference type="InterPro" id="IPR052917">
    <property type="entry name" value="Stress-Dev_Protein"/>
</dbReference>